<protein>
    <submittedName>
        <fullName evidence="2">Uncharacterized protein</fullName>
    </submittedName>
</protein>
<keyword evidence="3" id="KW-1185">Reference proteome</keyword>
<evidence type="ECO:0000313" key="2">
    <source>
        <dbReference type="EMBL" id="WNQ13544.1"/>
    </source>
</evidence>
<dbReference type="Proteomes" id="UP001305702">
    <property type="component" value="Chromosome"/>
</dbReference>
<dbReference type="RefSeq" id="WP_315607327.1">
    <property type="nucleotide sequence ID" value="NZ_CP130318.1"/>
</dbReference>
<sequence length="57" mass="6241">MPNTKQQTGGEDDPKRTEDLSAHERHGFHLSKGSQMPSDVNEKGQIDDGSSGDDVWS</sequence>
<evidence type="ECO:0000256" key="1">
    <source>
        <dbReference type="SAM" id="MobiDB-lite"/>
    </source>
</evidence>
<gene>
    <name evidence="2" type="ORF">MJA45_11165</name>
</gene>
<dbReference type="AlphaFoldDB" id="A0AA96RJQ7"/>
<accession>A0AA96RJQ7</accession>
<feature type="region of interest" description="Disordered" evidence="1">
    <location>
        <begin position="1"/>
        <end position="57"/>
    </location>
</feature>
<feature type="compositionally biased region" description="Basic and acidic residues" evidence="1">
    <location>
        <begin position="12"/>
        <end position="27"/>
    </location>
</feature>
<dbReference type="EMBL" id="CP130318">
    <property type="protein sequence ID" value="WNQ13544.1"/>
    <property type="molecule type" value="Genomic_DNA"/>
</dbReference>
<dbReference type="KEGG" id="paun:MJA45_11165"/>
<evidence type="ECO:0000313" key="3">
    <source>
        <dbReference type="Proteomes" id="UP001305702"/>
    </source>
</evidence>
<organism evidence="2 3">
    <name type="scientific">Paenibacillus aurantius</name>
    <dbReference type="NCBI Taxonomy" id="2918900"/>
    <lineage>
        <taxon>Bacteria</taxon>
        <taxon>Bacillati</taxon>
        <taxon>Bacillota</taxon>
        <taxon>Bacilli</taxon>
        <taxon>Bacillales</taxon>
        <taxon>Paenibacillaceae</taxon>
        <taxon>Paenibacillus</taxon>
    </lineage>
</organism>
<proteinExistence type="predicted"/>
<reference evidence="2 3" key="1">
    <citation type="submission" date="2022-02" db="EMBL/GenBank/DDBJ databases">
        <title>Paenibacillus sp. MBLB1776 Whole Genome Shotgun Sequencing.</title>
        <authorList>
            <person name="Hwang C.Y."/>
            <person name="Cho E.-S."/>
            <person name="Seo M.-J."/>
        </authorList>
    </citation>
    <scope>NUCLEOTIDE SEQUENCE [LARGE SCALE GENOMIC DNA]</scope>
    <source>
        <strain evidence="2 3">MBLB1776</strain>
    </source>
</reference>
<name>A0AA96RJQ7_9BACL</name>